<gene>
    <name evidence="8" type="ORF">H310_01776</name>
</gene>
<dbReference type="SUPFAM" id="SSF55961">
    <property type="entry name" value="Bet v1-like"/>
    <property type="match status" value="1"/>
</dbReference>
<organism evidence="8">
    <name type="scientific">Aphanomyces invadans</name>
    <dbReference type="NCBI Taxonomy" id="157072"/>
    <lineage>
        <taxon>Eukaryota</taxon>
        <taxon>Sar</taxon>
        <taxon>Stramenopiles</taxon>
        <taxon>Oomycota</taxon>
        <taxon>Saprolegniomycetes</taxon>
        <taxon>Saprolegniales</taxon>
        <taxon>Verrucalvaceae</taxon>
        <taxon>Aphanomyces</taxon>
    </lineage>
</organism>
<dbReference type="InterPro" id="IPR013083">
    <property type="entry name" value="Znf_RING/FYVE/PHD"/>
</dbReference>
<dbReference type="RefSeq" id="XP_008863240.1">
    <property type="nucleotide sequence ID" value="XM_008865018.1"/>
</dbReference>
<feature type="compositionally biased region" description="Basic and acidic residues" evidence="5">
    <location>
        <begin position="390"/>
        <end position="400"/>
    </location>
</feature>
<dbReference type="InterPro" id="IPR002913">
    <property type="entry name" value="START_lipid-bd_dom"/>
</dbReference>
<dbReference type="GO" id="GO:0008289">
    <property type="term" value="F:lipid binding"/>
    <property type="evidence" value="ECO:0007669"/>
    <property type="project" value="InterPro"/>
</dbReference>
<dbReference type="InterPro" id="IPR011011">
    <property type="entry name" value="Znf_FYVE_PHD"/>
</dbReference>
<evidence type="ECO:0008006" key="9">
    <source>
        <dbReference type="Google" id="ProtNLM"/>
    </source>
</evidence>
<feature type="region of interest" description="Disordered" evidence="5">
    <location>
        <begin position="451"/>
        <end position="585"/>
    </location>
</feature>
<protein>
    <recommendedName>
        <fullName evidence="9">FYVE-type domain-containing protein</fullName>
    </recommendedName>
</protein>
<evidence type="ECO:0000256" key="2">
    <source>
        <dbReference type="ARBA" id="ARBA00022771"/>
    </source>
</evidence>
<feature type="region of interest" description="Disordered" evidence="5">
    <location>
        <begin position="370"/>
        <end position="437"/>
    </location>
</feature>
<dbReference type="EMBL" id="KI913954">
    <property type="protein sequence ID" value="ETW07147.1"/>
    <property type="molecule type" value="Genomic_DNA"/>
</dbReference>
<feature type="compositionally biased region" description="Polar residues" evidence="5">
    <location>
        <begin position="557"/>
        <end position="567"/>
    </location>
</feature>
<evidence type="ECO:0000256" key="1">
    <source>
        <dbReference type="ARBA" id="ARBA00022723"/>
    </source>
</evidence>
<proteinExistence type="predicted"/>
<dbReference type="PANTHER" id="PTHR13510">
    <property type="entry name" value="FYVE-FINGER-CONTAINING RAB5 EFFECTOR PROTEIN RABENOSYN-5-RELATED"/>
    <property type="match status" value="1"/>
</dbReference>
<name>A0A024UMQ5_9STRA</name>
<evidence type="ECO:0000256" key="3">
    <source>
        <dbReference type="ARBA" id="ARBA00022833"/>
    </source>
</evidence>
<dbReference type="SUPFAM" id="SSF57903">
    <property type="entry name" value="FYVE/PHD zinc finger"/>
    <property type="match status" value="1"/>
</dbReference>
<dbReference type="Gene3D" id="3.30.530.20">
    <property type="match status" value="1"/>
</dbReference>
<dbReference type="PROSITE" id="PS50848">
    <property type="entry name" value="START"/>
    <property type="match status" value="1"/>
</dbReference>
<dbReference type="PANTHER" id="PTHR13510:SF44">
    <property type="entry name" value="RABENOSYN-5"/>
    <property type="match status" value="1"/>
</dbReference>
<evidence type="ECO:0000259" key="7">
    <source>
        <dbReference type="PROSITE" id="PS50848"/>
    </source>
</evidence>
<evidence type="ECO:0000313" key="8">
    <source>
        <dbReference type="EMBL" id="ETW07147.1"/>
    </source>
</evidence>
<accession>A0A024UMQ5</accession>
<dbReference type="Gene3D" id="3.30.40.10">
    <property type="entry name" value="Zinc/RING finger domain, C3HC4 (zinc finger)"/>
    <property type="match status" value="1"/>
</dbReference>
<reference evidence="8" key="1">
    <citation type="submission" date="2013-12" db="EMBL/GenBank/DDBJ databases">
        <title>The Genome Sequence of Aphanomyces invadans NJM9701.</title>
        <authorList>
            <consortium name="The Broad Institute Genomics Platform"/>
            <person name="Russ C."/>
            <person name="Tyler B."/>
            <person name="van West P."/>
            <person name="Dieguez-Uribeondo J."/>
            <person name="Young S.K."/>
            <person name="Zeng Q."/>
            <person name="Gargeya S."/>
            <person name="Fitzgerald M."/>
            <person name="Abouelleil A."/>
            <person name="Alvarado L."/>
            <person name="Chapman S.B."/>
            <person name="Gainer-Dewar J."/>
            <person name="Goldberg J."/>
            <person name="Griggs A."/>
            <person name="Gujja S."/>
            <person name="Hansen M."/>
            <person name="Howarth C."/>
            <person name="Imamovic A."/>
            <person name="Ireland A."/>
            <person name="Larimer J."/>
            <person name="McCowan C."/>
            <person name="Murphy C."/>
            <person name="Pearson M."/>
            <person name="Poon T.W."/>
            <person name="Priest M."/>
            <person name="Roberts A."/>
            <person name="Saif S."/>
            <person name="Shea T."/>
            <person name="Sykes S."/>
            <person name="Wortman J."/>
            <person name="Nusbaum C."/>
            <person name="Birren B."/>
        </authorList>
    </citation>
    <scope>NUCLEOTIDE SEQUENCE [LARGE SCALE GENOMIC DNA]</scope>
    <source>
        <strain evidence="8">NJM9701</strain>
    </source>
</reference>
<keyword evidence="3" id="KW-0862">Zinc</keyword>
<dbReference type="SMART" id="SM00064">
    <property type="entry name" value="FYVE"/>
    <property type="match status" value="1"/>
</dbReference>
<dbReference type="VEuPathDB" id="FungiDB:H310_01776"/>
<dbReference type="OrthoDB" id="20035at2759"/>
<feature type="domain" description="FYVE-type" evidence="6">
    <location>
        <begin position="306"/>
        <end position="361"/>
    </location>
</feature>
<keyword evidence="1" id="KW-0479">Metal-binding</keyword>
<dbReference type="AlphaFoldDB" id="A0A024UMQ5"/>
<evidence type="ECO:0000256" key="4">
    <source>
        <dbReference type="PROSITE-ProRule" id="PRU00091"/>
    </source>
</evidence>
<dbReference type="GO" id="GO:0008270">
    <property type="term" value="F:zinc ion binding"/>
    <property type="evidence" value="ECO:0007669"/>
    <property type="project" value="UniProtKB-KW"/>
</dbReference>
<dbReference type="CDD" id="cd00065">
    <property type="entry name" value="FYVE_like_SF"/>
    <property type="match status" value="1"/>
</dbReference>
<dbReference type="Pfam" id="PF01363">
    <property type="entry name" value="FYVE"/>
    <property type="match status" value="1"/>
</dbReference>
<evidence type="ECO:0000256" key="5">
    <source>
        <dbReference type="SAM" id="MobiDB-lite"/>
    </source>
</evidence>
<keyword evidence="2 4" id="KW-0863">Zinc-finger</keyword>
<dbReference type="STRING" id="157072.A0A024UMQ5"/>
<dbReference type="GeneID" id="20078826"/>
<sequence length="611" mass="69189">MGPHGLPVLSLHRWTGAFVLATMKGPARHGNGGQSRGVSSLSELKHPLPPNFFVCPQTTPQEESEWIQTGLRALTALVRDTQVTGGPMQWTLNTDTNGLQIYWGSDIGNSDVTLFMSVAEIEASLDEAAKLHIADTPEAYHAYIARYNKDIIDCAVLKTLAPPTNEHPHNYIGLKWLTLEMPVTIRNRDFTFVECRDEFSIDGVRGWARVLHSVDLPWVPELREAMGIVRASYENSGVVFQEVVGKPGMLRVSQLWNTNLRGSVPTWIQRIGIKRRAKSVLAYDVFFRAMRLANEPLLDLQEMVPPSSRRTCFLCQRAFNTLSKRHNCRRCGQVVCRRCNKRWEITDARQVMRYVRVCFRCSAGPPIGNSLDDSEDEASVVHHDGHHHHEISDVRSEPTYRRAKSSSHVQQGRPNYHVDHEPKRHPYAPPHHRQESYPPQYVVHHRPVAVQAPGNSYDQPQLPPRDDQQKQHPTTSHHRHPTKGKPAPALKPQVQPLQHNPWDDIPSIRDLPPYPHHHPMYHNNYANNDHGSSTVARTKQPHDDDNPSRQRRPHHPTPSTASSNQPPQRVPPRGSADDRTTVSKAQLVDLYRQLKHTKIGSGSATPMSHAE</sequence>
<dbReference type="InterPro" id="IPR023393">
    <property type="entry name" value="START-like_dom_sf"/>
</dbReference>
<dbReference type="InterPro" id="IPR000306">
    <property type="entry name" value="Znf_FYVE"/>
</dbReference>
<dbReference type="InterPro" id="IPR017455">
    <property type="entry name" value="Znf_FYVE-rel"/>
</dbReference>
<dbReference type="PROSITE" id="PS50178">
    <property type="entry name" value="ZF_FYVE"/>
    <property type="match status" value="1"/>
</dbReference>
<feature type="domain" description="START" evidence="7">
    <location>
        <begin position="90"/>
        <end position="268"/>
    </location>
</feature>
<dbReference type="InterPro" id="IPR052727">
    <property type="entry name" value="Rab4/Rab5_effector"/>
</dbReference>
<evidence type="ECO:0000259" key="6">
    <source>
        <dbReference type="PROSITE" id="PS50178"/>
    </source>
</evidence>